<dbReference type="EMBL" id="JH993981">
    <property type="protein sequence ID" value="ELQ75199.1"/>
    <property type="molecule type" value="Genomic_DNA"/>
</dbReference>
<name>L7JUX3_TRAHO</name>
<protein>
    <submittedName>
        <fullName evidence="1">Uncharacterized protein</fullName>
    </submittedName>
</protein>
<dbReference type="VEuPathDB" id="MicrosporidiaDB:THOM_1822"/>
<accession>L7JUX3</accession>
<organism evidence="1 2">
    <name type="scientific">Trachipleistophora hominis</name>
    <name type="common">Microsporidian parasite</name>
    <dbReference type="NCBI Taxonomy" id="72359"/>
    <lineage>
        <taxon>Eukaryota</taxon>
        <taxon>Fungi</taxon>
        <taxon>Fungi incertae sedis</taxon>
        <taxon>Microsporidia</taxon>
        <taxon>Pleistophoridae</taxon>
        <taxon>Trachipleistophora</taxon>
    </lineage>
</organism>
<reference evidence="1 2" key="1">
    <citation type="journal article" date="2012" name="PLoS Pathog.">
        <title>The genome of the obligate intracellular parasite Trachipleistophora hominis: new insights into microsporidian genome dynamics and reductive evolution.</title>
        <authorList>
            <person name="Heinz E."/>
            <person name="Williams T.A."/>
            <person name="Nakjang S."/>
            <person name="Noel C.J."/>
            <person name="Swan D.C."/>
            <person name="Goldberg A.V."/>
            <person name="Harris S.R."/>
            <person name="Weinmaier T."/>
            <person name="Markert S."/>
            <person name="Becher D."/>
            <person name="Bernhardt J."/>
            <person name="Dagan T."/>
            <person name="Hacker C."/>
            <person name="Lucocq J.M."/>
            <person name="Schweder T."/>
            <person name="Rattei T."/>
            <person name="Hall N."/>
            <person name="Hirt R.P."/>
            <person name="Embley T.M."/>
        </authorList>
    </citation>
    <scope>NUCLEOTIDE SEQUENCE [LARGE SCALE GENOMIC DNA]</scope>
</reference>
<sequence>MDNDQFNEIEQNLQNVLSSLIEAFETIKEPYGGINEIKNAVESLKKVQEGLISVYENNSDENKEIKTKDNYME</sequence>
<gene>
    <name evidence="1" type="ORF">THOM_1822</name>
</gene>
<evidence type="ECO:0000313" key="1">
    <source>
        <dbReference type="EMBL" id="ELQ75199.1"/>
    </source>
</evidence>
<keyword evidence="2" id="KW-1185">Reference proteome</keyword>
<dbReference type="InParanoid" id="L7JUX3"/>
<dbReference type="HOGENOM" id="CLU_2706555_0_0_1"/>
<dbReference type="Proteomes" id="UP000011185">
    <property type="component" value="Unassembled WGS sequence"/>
</dbReference>
<dbReference type="AlphaFoldDB" id="L7JUX3"/>
<evidence type="ECO:0000313" key="2">
    <source>
        <dbReference type="Proteomes" id="UP000011185"/>
    </source>
</evidence>
<proteinExistence type="predicted"/>